<reference evidence="1 2" key="1">
    <citation type="journal article" date="2018" name="Sci. Rep.">
        <title>Genomic signatures of local adaptation to the degree of environmental predictability in rotifers.</title>
        <authorList>
            <person name="Franch-Gras L."/>
            <person name="Hahn C."/>
            <person name="Garcia-Roger E.M."/>
            <person name="Carmona M.J."/>
            <person name="Serra M."/>
            <person name="Gomez A."/>
        </authorList>
    </citation>
    <scope>NUCLEOTIDE SEQUENCE [LARGE SCALE GENOMIC DNA]</scope>
    <source>
        <strain evidence="1">HYR1</strain>
    </source>
</reference>
<gene>
    <name evidence="1" type="ORF">BpHYR1_053950</name>
</gene>
<name>A0A3M7SSK5_BRAPC</name>
<organism evidence="1 2">
    <name type="scientific">Brachionus plicatilis</name>
    <name type="common">Marine rotifer</name>
    <name type="synonym">Brachionus muelleri</name>
    <dbReference type="NCBI Taxonomy" id="10195"/>
    <lineage>
        <taxon>Eukaryota</taxon>
        <taxon>Metazoa</taxon>
        <taxon>Spiralia</taxon>
        <taxon>Gnathifera</taxon>
        <taxon>Rotifera</taxon>
        <taxon>Eurotatoria</taxon>
        <taxon>Monogononta</taxon>
        <taxon>Pseudotrocha</taxon>
        <taxon>Ploima</taxon>
        <taxon>Brachionidae</taxon>
        <taxon>Brachionus</taxon>
    </lineage>
</organism>
<protein>
    <submittedName>
        <fullName evidence="1">Uncharacterized protein</fullName>
    </submittedName>
</protein>
<proteinExistence type="predicted"/>
<evidence type="ECO:0000313" key="2">
    <source>
        <dbReference type="Proteomes" id="UP000276133"/>
    </source>
</evidence>
<accession>A0A3M7SSK5</accession>
<dbReference type="Proteomes" id="UP000276133">
    <property type="component" value="Unassembled WGS sequence"/>
</dbReference>
<dbReference type="AlphaFoldDB" id="A0A3M7SSK5"/>
<evidence type="ECO:0000313" key="1">
    <source>
        <dbReference type="EMBL" id="RNA38610.1"/>
    </source>
</evidence>
<dbReference type="EMBL" id="REGN01000848">
    <property type="protein sequence ID" value="RNA38610.1"/>
    <property type="molecule type" value="Genomic_DNA"/>
</dbReference>
<comment type="caution">
    <text evidence="1">The sequence shown here is derived from an EMBL/GenBank/DDBJ whole genome shotgun (WGS) entry which is preliminary data.</text>
</comment>
<keyword evidence="2" id="KW-1185">Reference proteome</keyword>
<sequence length="124" mass="14771">MNRRTKQTINYNYKICDHLLALESLLNAREFFITKFFMFVSNLYVFQPYVYVRPCTKYPTHAKPKNLIKQQKTMRILFVRIHRIKIDKYSGKSNLDRADLLLLNSCISWCIFCVTITDALDHIS</sequence>